<dbReference type="Proteomes" id="UP000015354">
    <property type="component" value="Unassembled WGS sequence"/>
</dbReference>
<dbReference type="EMBL" id="ATMH01012484">
    <property type="protein sequence ID" value="EPY15159.1"/>
    <property type="molecule type" value="Genomic_DNA"/>
</dbReference>
<reference evidence="2 3" key="1">
    <citation type="journal article" date="2013" name="PLoS ONE">
        <title>Predicting the Proteins of Angomonas deanei, Strigomonas culicis and Their Respective Endosymbionts Reveals New Aspects of the Trypanosomatidae Family.</title>
        <authorList>
            <person name="Motta M.C."/>
            <person name="Martins A.C."/>
            <person name="de Souza S.S."/>
            <person name="Catta-Preta C.M."/>
            <person name="Silva R."/>
            <person name="Klein C.C."/>
            <person name="de Almeida L.G."/>
            <person name="de Lima Cunha O."/>
            <person name="Ciapina L.P."/>
            <person name="Brocchi M."/>
            <person name="Colabardini A.C."/>
            <person name="de Araujo Lima B."/>
            <person name="Machado C.R."/>
            <person name="de Almeida Soares C.M."/>
            <person name="Probst C.M."/>
            <person name="de Menezes C.B."/>
            <person name="Thompson C.E."/>
            <person name="Bartholomeu D.C."/>
            <person name="Gradia D.F."/>
            <person name="Pavoni D.P."/>
            <person name="Grisard E.C."/>
            <person name="Fantinatti-Garboggini F."/>
            <person name="Marchini F.K."/>
            <person name="Rodrigues-Luiz G.F."/>
            <person name="Wagner G."/>
            <person name="Goldman G.H."/>
            <person name="Fietto J.L."/>
            <person name="Elias M.C."/>
            <person name="Goldman M.H."/>
            <person name="Sagot M.F."/>
            <person name="Pereira M."/>
            <person name="Stoco P.H."/>
            <person name="de Mendonca-Neto R.P."/>
            <person name="Teixeira S.M."/>
            <person name="Maciel T.E."/>
            <person name="de Oliveira Mendes T.A."/>
            <person name="Urmenyi T.P."/>
            <person name="de Souza W."/>
            <person name="Schenkman S."/>
            <person name="de Vasconcelos A.T."/>
        </authorList>
    </citation>
    <scope>NUCLEOTIDE SEQUENCE [LARGE SCALE GENOMIC DNA]</scope>
</reference>
<comment type="caution">
    <text evidence="2">The sequence shown here is derived from an EMBL/GenBank/DDBJ whole genome shotgun (WGS) entry which is preliminary data.</text>
</comment>
<evidence type="ECO:0000313" key="2">
    <source>
        <dbReference type="EMBL" id="EPY15159.1"/>
    </source>
</evidence>
<evidence type="ECO:0000256" key="1">
    <source>
        <dbReference type="SAM" id="MobiDB-lite"/>
    </source>
</evidence>
<feature type="region of interest" description="Disordered" evidence="1">
    <location>
        <begin position="132"/>
        <end position="169"/>
    </location>
</feature>
<organism evidence="2 3">
    <name type="scientific">Strigomonas culicis</name>
    <dbReference type="NCBI Taxonomy" id="28005"/>
    <lineage>
        <taxon>Eukaryota</taxon>
        <taxon>Discoba</taxon>
        <taxon>Euglenozoa</taxon>
        <taxon>Kinetoplastea</taxon>
        <taxon>Metakinetoplastina</taxon>
        <taxon>Trypanosomatida</taxon>
        <taxon>Trypanosomatidae</taxon>
        <taxon>Strigomonadinae</taxon>
        <taxon>Strigomonas</taxon>
    </lineage>
</organism>
<evidence type="ECO:0000313" key="3">
    <source>
        <dbReference type="Proteomes" id="UP000015354"/>
    </source>
</evidence>
<feature type="compositionally biased region" description="Low complexity" evidence="1">
    <location>
        <begin position="159"/>
        <end position="169"/>
    </location>
</feature>
<feature type="compositionally biased region" description="Basic residues" evidence="1">
    <location>
        <begin position="135"/>
        <end position="156"/>
    </location>
</feature>
<gene>
    <name evidence="2" type="ORF">STCU_12301</name>
</gene>
<proteinExistence type="predicted"/>
<keyword evidence="3" id="KW-1185">Reference proteome</keyword>
<dbReference type="AlphaFoldDB" id="S9TDZ3"/>
<protein>
    <submittedName>
        <fullName evidence="2">Uncharacterized protein</fullName>
    </submittedName>
</protein>
<sequence>MQPSHVCMLLYETARRLYVLQRLVDEMRYFYVSRANAAVFMRNLATNQSDANDYNLISFFSHKELDRALDFMEWEVEELKQQDPVQVLATWGSLAWRPLPSDGSMVNWQHRRAARELAATAALYHEDEDTAAAAMRRKKKKKTKGGLRPPWWRRPRPPTATTTTLRRAG</sequence>
<accession>S9TDZ3</accession>
<name>S9TDZ3_9TRYP</name>